<evidence type="ECO:0000256" key="5">
    <source>
        <dbReference type="ARBA" id="ARBA00022989"/>
    </source>
</evidence>
<feature type="transmembrane region" description="Helical" evidence="7">
    <location>
        <begin position="149"/>
        <end position="167"/>
    </location>
</feature>
<dbReference type="Pfam" id="PF01569">
    <property type="entry name" value="PAP2"/>
    <property type="match status" value="1"/>
</dbReference>
<feature type="transmembrane region" description="Helical" evidence="7">
    <location>
        <begin position="57"/>
        <end position="79"/>
    </location>
</feature>
<gene>
    <name evidence="9" type="ORF">LJ207_05120</name>
</gene>
<keyword evidence="2" id="KW-1003">Cell membrane</keyword>
<dbReference type="SUPFAM" id="SSF48317">
    <property type="entry name" value="Acid phosphatase/Vanadium-dependent haloperoxidase"/>
    <property type="match status" value="1"/>
</dbReference>
<keyword evidence="10" id="KW-1185">Reference proteome</keyword>
<reference evidence="9 10" key="1">
    <citation type="submission" date="2021-10" db="EMBL/GenBank/DDBJ databases">
        <authorList>
            <person name="Grouzdev D.S."/>
            <person name="Pantiukh K.S."/>
            <person name="Krutkina M.S."/>
        </authorList>
    </citation>
    <scope>NUCLEOTIDE SEQUENCE [LARGE SCALE GENOMIC DNA]</scope>
    <source>
        <strain evidence="9 10">Z-7514</strain>
    </source>
</reference>
<evidence type="ECO:0000313" key="9">
    <source>
        <dbReference type="EMBL" id="MCC3144707.1"/>
    </source>
</evidence>
<dbReference type="InterPro" id="IPR036938">
    <property type="entry name" value="PAP2/HPO_sf"/>
</dbReference>
<evidence type="ECO:0000256" key="4">
    <source>
        <dbReference type="ARBA" id="ARBA00022801"/>
    </source>
</evidence>
<dbReference type="PANTHER" id="PTHR14969:SF62">
    <property type="entry name" value="DECAPRENYLPHOSPHORYL-5-PHOSPHORIBOSE PHOSPHATASE RV3807C-RELATED"/>
    <property type="match status" value="1"/>
</dbReference>
<keyword evidence="4" id="KW-0378">Hydrolase</keyword>
<dbReference type="Gene3D" id="1.20.144.10">
    <property type="entry name" value="Phosphatidic acid phosphatase type 2/haloperoxidase"/>
    <property type="match status" value="1"/>
</dbReference>
<evidence type="ECO:0000256" key="6">
    <source>
        <dbReference type="ARBA" id="ARBA00023136"/>
    </source>
</evidence>
<feature type="transmembrane region" description="Helical" evidence="7">
    <location>
        <begin position="22"/>
        <end position="50"/>
    </location>
</feature>
<dbReference type="Proteomes" id="UP001199296">
    <property type="component" value="Unassembled WGS sequence"/>
</dbReference>
<keyword evidence="6 7" id="KW-0472">Membrane</keyword>
<evidence type="ECO:0000256" key="7">
    <source>
        <dbReference type="SAM" id="Phobius"/>
    </source>
</evidence>
<keyword evidence="5 7" id="KW-1133">Transmembrane helix</keyword>
<comment type="subcellular location">
    <subcellularLocation>
        <location evidence="1">Cell membrane</location>
        <topology evidence="1">Multi-pass membrane protein</topology>
    </subcellularLocation>
</comment>
<feature type="transmembrane region" description="Helical" evidence="7">
    <location>
        <begin position="126"/>
        <end position="143"/>
    </location>
</feature>
<evidence type="ECO:0000256" key="1">
    <source>
        <dbReference type="ARBA" id="ARBA00004651"/>
    </source>
</evidence>
<dbReference type="RefSeq" id="WP_229344720.1">
    <property type="nucleotide sequence ID" value="NZ_JAJFAT010000005.1"/>
</dbReference>
<feature type="domain" description="Phosphatidic acid phosphatase type 2/haloperoxidase" evidence="8">
    <location>
        <begin position="57"/>
        <end position="164"/>
    </location>
</feature>
<comment type="caution">
    <text evidence="9">The sequence shown here is derived from an EMBL/GenBank/DDBJ whole genome shotgun (WGS) entry which is preliminary data.</text>
</comment>
<protein>
    <submittedName>
        <fullName evidence="9">Phosphatase PAP2 family protein</fullName>
    </submittedName>
</protein>
<evidence type="ECO:0000256" key="2">
    <source>
        <dbReference type="ARBA" id="ARBA00022475"/>
    </source>
</evidence>
<dbReference type="InterPro" id="IPR000326">
    <property type="entry name" value="PAP2/HPO"/>
</dbReference>
<dbReference type="SMART" id="SM00014">
    <property type="entry name" value="acidPPc"/>
    <property type="match status" value="1"/>
</dbReference>
<accession>A0AAW4WYN0</accession>
<dbReference type="GO" id="GO:0016787">
    <property type="term" value="F:hydrolase activity"/>
    <property type="evidence" value="ECO:0007669"/>
    <property type="project" value="UniProtKB-KW"/>
</dbReference>
<dbReference type="AlphaFoldDB" id="A0AAW4WYN0"/>
<evidence type="ECO:0000256" key="3">
    <source>
        <dbReference type="ARBA" id="ARBA00022692"/>
    </source>
</evidence>
<dbReference type="EMBL" id="JAJFAT010000005">
    <property type="protein sequence ID" value="MCC3144707.1"/>
    <property type="molecule type" value="Genomic_DNA"/>
</dbReference>
<keyword evidence="3 7" id="KW-0812">Transmembrane</keyword>
<dbReference type="GO" id="GO:0005886">
    <property type="term" value="C:plasma membrane"/>
    <property type="evidence" value="ECO:0007669"/>
    <property type="project" value="UniProtKB-SubCell"/>
</dbReference>
<feature type="transmembrane region" description="Helical" evidence="7">
    <location>
        <begin position="99"/>
        <end position="119"/>
    </location>
</feature>
<dbReference type="PANTHER" id="PTHR14969">
    <property type="entry name" value="SPHINGOSINE-1-PHOSPHATE PHOSPHOHYDROLASE"/>
    <property type="match status" value="1"/>
</dbReference>
<evidence type="ECO:0000259" key="8">
    <source>
        <dbReference type="SMART" id="SM00014"/>
    </source>
</evidence>
<proteinExistence type="predicted"/>
<evidence type="ECO:0000313" key="10">
    <source>
        <dbReference type="Proteomes" id="UP001199296"/>
    </source>
</evidence>
<name>A0AAW4WYN0_9FIRM</name>
<sequence>MLKSLDQFIFFKLFNLAAENEFIARTAVIITNYSSNLFAFVYFIIMAYLLSQLNIKIIPFIIGPATTYLSVRLINWLYLRPRPFVSLEIESLIEHSACASFPSMHSSSAFVIAIAIYNIYPRFGKLMLVLAVITAASRVIVGVHYPSDLLGGLILAVLINTIVFNFFI</sequence>
<organism evidence="9 10">
    <name type="scientific">Halanaerobium polyolivorans</name>
    <dbReference type="NCBI Taxonomy" id="2886943"/>
    <lineage>
        <taxon>Bacteria</taxon>
        <taxon>Bacillati</taxon>
        <taxon>Bacillota</taxon>
        <taxon>Clostridia</taxon>
        <taxon>Halanaerobiales</taxon>
        <taxon>Halanaerobiaceae</taxon>
        <taxon>Halanaerobium</taxon>
    </lineage>
</organism>